<name>A0A2V4A0L7_9BACT</name>
<keyword evidence="4" id="KW-1185">Reference proteome</keyword>
<reference evidence="3 4" key="1">
    <citation type="submission" date="2018-05" db="EMBL/GenBank/DDBJ databases">
        <title>Marinifilum breve JC075T sp. nov., a marine bacterium isolated from Yongle Blue Hole in the South China Sea.</title>
        <authorList>
            <person name="Fu T."/>
        </authorList>
    </citation>
    <scope>NUCLEOTIDE SEQUENCE [LARGE SCALE GENOMIC DNA]</scope>
    <source>
        <strain evidence="3 4">JC075</strain>
    </source>
</reference>
<evidence type="ECO:0000313" key="4">
    <source>
        <dbReference type="Proteomes" id="UP000248079"/>
    </source>
</evidence>
<dbReference type="Proteomes" id="UP000248079">
    <property type="component" value="Unassembled WGS sequence"/>
</dbReference>
<keyword evidence="1" id="KW-0732">Signal</keyword>
<feature type="signal peptide" evidence="1">
    <location>
        <begin position="1"/>
        <end position="35"/>
    </location>
</feature>
<evidence type="ECO:0000313" key="3">
    <source>
        <dbReference type="EMBL" id="PXY02053.1"/>
    </source>
</evidence>
<proteinExistence type="predicted"/>
<dbReference type="EMBL" id="QFLI01000002">
    <property type="protein sequence ID" value="PXY02053.1"/>
    <property type="molecule type" value="Genomic_DNA"/>
</dbReference>
<evidence type="ECO:0000259" key="2">
    <source>
        <dbReference type="Pfam" id="PF14326"/>
    </source>
</evidence>
<evidence type="ECO:0000256" key="1">
    <source>
        <dbReference type="SAM" id="SignalP"/>
    </source>
</evidence>
<sequence>MNQKNLKLMRFSLHIHLKKIMALLLLNCSAFIVLAQTPDWINYNSRQLQYSNAHYYTGYVENCYTKKENPHDFLEKQKEKAASNLSENVQIRVESLTTNLSQQKNNVVSSYFKNSIATYSNVDLVGLQYLTHIDKKEKKVYVLAYIEKQALNKYYQKKLQSEVTKLENLIQRAESFYETSNTKQAQNEYSNALLQANKCNSVQALLYASDTGYSTTSQTERLIQLNRRLNQLLIKIESGEKRSINDLAALLSEKVIKGIPSPAQLKMSYPTYADTKFTSPFAKRFAQALQQELSNKGIGILETPEHNTLFLKGTYWEEGENIRLSLAVSDVNGKLICADENIMNKQYLIDKQISYKAENFSDAYTRMQHFRKDEMLSGDMLLELWTNKGDENLLFQEGERLKLFVRVNTPSYLRVIYYLADGSKVLLLDNYYIDQSKINKVVEIPDEFECAEPFGYETLQLSAQTKAFKSLQTQVQYGYQFITESTNAIMANTRGFKKVSSADKKAEVRLNMTTYR</sequence>
<dbReference type="OrthoDB" id="6395784at2"/>
<feature type="chain" id="PRO_5016085886" description="DUF4384 domain-containing protein" evidence="1">
    <location>
        <begin position="36"/>
        <end position="516"/>
    </location>
</feature>
<dbReference type="RefSeq" id="WP_110359687.1">
    <property type="nucleotide sequence ID" value="NZ_QFLI01000002.1"/>
</dbReference>
<organism evidence="3 4">
    <name type="scientific">Marinifilum breve</name>
    <dbReference type="NCBI Taxonomy" id="2184082"/>
    <lineage>
        <taxon>Bacteria</taxon>
        <taxon>Pseudomonadati</taxon>
        <taxon>Bacteroidota</taxon>
        <taxon>Bacteroidia</taxon>
        <taxon>Marinilabiliales</taxon>
        <taxon>Marinifilaceae</taxon>
    </lineage>
</organism>
<dbReference type="AlphaFoldDB" id="A0A2V4A0L7"/>
<comment type="caution">
    <text evidence="3">The sequence shown here is derived from an EMBL/GenBank/DDBJ whole genome shotgun (WGS) entry which is preliminary data.</text>
</comment>
<protein>
    <recommendedName>
        <fullName evidence="2">DUF4384 domain-containing protein</fullName>
    </recommendedName>
</protein>
<dbReference type="Pfam" id="PF14326">
    <property type="entry name" value="DUF4384"/>
    <property type="match status" value="1"/>
</dbReference>
<dbReference type="InterPro" id="IPR025493">
    <property type="entry name" value="DUF4384"/>
</dbReference>
<accession>A0A2V4A0L7</accession>
<feature type="domain" description="DUF4384" evidence="2">
    <location>
        <begin position="395"/>
        <end position="463"/>
    </location>
</feature>
<gene>
    <name evidence="3" type="ORF">DF185_05255</name>
</gene>
<dbReference type="Gene3D" id="3.10.28.20">
    <property type="entry name" value="Acetamidase/Formamidase-like domains"/>
    <property type="match status" value="1"/>
</dbReference>